<dbReference type="InParanoid" id="A0A1Q3DBM0"/>
<dbReference type="GO" id="GO:0008234">
    <property type="term" value="F:cysteine-type peptidase activity"/>
    <property type="evidence" value="ECO:0007669"/>
    <property type="project" value="UniProtKB-KW"/>
</dbReference>
<reference evidence="13" key="1">
    <citation type="submission" date="2016-04" db="EMBL/GenBank/DDBJ databases">
        <title>Cephalotus genome sequencing.</title>
        <authorList>
            <person name="Fukushima K."/>
            <person name="Hasebe M."/>
            <person name="Fang X."/>
        </authorList>
    </citation>
    <scope>NUCLEOTIDE SEQUENCE [LARGE SCALE GENOMIC DNA]</scope>
    <source>
        <strain evidence="13">cv. St1</strain>
    </source>
</reference>
<organism evidence="12 13">
    <name type="scientific">Cephalotus follicularis</name>
    <name type="common">Albany pitcher plant</name>
    <dbReference type="NCBI Taxonomy" id="3775"/>
    <lineage>
        <taxon>Eukaryota</taxon>
        <taxon>Viridiplantae</taxon>
        <taxon>Streptophyta</taxon>
        <taxon>Embryophyta</taxon>
        <taxon>Tracheophyta</taxon>
        <taxon>Spermatophyta</taxon>
        <taxon>Magnoliopsida</taxon>
        <taxon>eudicotyledons</taxon>
        <taxon>Gunneridae</taxon>
        <taxon>Pentapetalae</taxon>
        <taxon>rosids</taxon>
        <taxon>fabids</taxon>
        <taxon>Oxalidales</taxon>
        <taxon>Cephalotaceae</taxon>
        <taxon>Cephalotus</taxon>
    </lineage>
</organism>
<dbReference type="CDD" id="cd02248">
    <property type="entry name" value="Peptidase_C1A"/>
    <property type="match status" value="1"/>
</dbReference>
<dbReference type="STRING" id="3775.A0A1Q3DBM0"/>
<evidence type="ECO:0000256" key="6">
    <source>
        <dbReference type="ARBA" id="ARBA00023157"/>
    </source>
</evidence>
<dbReference type="Proteomes" id="UP000187406">
    <property type="component" value="Unassembled WGS sequence"/>
</dbReference>
<keyword evidence="6" id="KW-1015">Disulfide bond</keyword>
<evidence type="ECO:0000256" key="7">
    <source>
        <dbReference type="ARBA" id="ARBA00023180"/>
    </source>
</evidence>
<dbReference type="EMBL" id="BDDD01005812">
    <property type="protein sequence ID" value="GAV89874.1"/>
    <property type="molecule type" value="Genomic_DNA"/>
</dbReference>
<evidence type="ECO:0000256" key="5">
    <source>
        <dbReference type="ARBA" id="ARBA00022807"/>
    </source>
</evidence>
<evidence type="ECO:0000256" key="3">
    <source>
        <dbReference type="ARBA" id="ARBA00022729"/>
    </source>
</evidence>
<keyword evidence="5" id="KW-0788">Thiol protease</keyword>
<dbReference type="InterPro" id="IPR038765">
    <property type="entry name" value="Papain-like_cys_pep_sf"/>
</dbReference>
<dbReference type="SMART" id="SM00645">
    <property type="entry name" value="Pept_C1"/>
    <property type="match status" value="1"/>
</dbReference>
<protein>
    <recommendedName>
        <fullName evidence="8">Vignain</fullName>
    </recommendedName>
</protein>
<name>A0A1Q3DBM0_CEPFO</name>
<evidence type="ECO:0000313" key="13">
    <source>
        <dbReference type="Proteomes" id="UP000187406"/>
    </source>
</evidence>
<keyword evidence="3 9" id="KW-0732">Signal</keyword>
<dbReference type="AlphaFoldDB" id="A0A1Q3DBM0"/>
<keyword evidence="4" id="KW-0378">Hydrolase</keyword>
<dbReference type="Pfam" id="PF00112">
    <property type="entry name" value="Peptidase_C1"/>
    <property type="match status" value="1"/>
</dbReference>
<dbReference type="InterPro" id="IPR013201">
    <property type="entry name" value="Prot_inhib_I29"/>
</dbReference>
<dbReference type="InterPro" id="IPR025660">
    <property type="entry name" value="Pept_his_AS"/>
</dbReference>
<sequence length="346" mass="38168">MAKIFQYQNICLFSLLILSIWAFQTFSRPLNEEFMLKRHEEWMAQHGRVYKDTMEKERRYKIFKANFERVQTFNSGVDKGYKLGVNKFADLTNDEFRALHTGYKRITSKLSSTSKPKTPFMYANVTAVPTTMDWRKKGTVTSVKDQGQCGCCWAFSAVAAMEGITQLKTGTLKSLSEQQLVDCDVNGMDAGCEGGLMDTAFDYIMSNGGLATDASYPYKGTDGTCNTKKEAIKSARITGYQDVPSNSESDLMKAVANQPVSVAVEGGGYDFQLYSSGIFSGECGTDLDHAITAIGYGTSADGTKYWLVKNSWGTGWGESGYMLMKRDISAKEGLCGIAMEASYPTA</sequence>
<dbReference type="InterPro" id="IPR025661">
    <property type="entry name" value="Pept_asp_AS"/>
</dbReference>
<feature type="domain" description="Cathepsin propeptide inhibitor" evidence="11">
    <location>
        <begin position="39"/>
        <end position="96"/>
    </location>
</feature>
<comment type="similarity">
    <text evidence="1">Belongs to the peptidase C1 family.</text>
</comment>
<accession>A0A1Q3DBM0</accession>
<proteinExistence type="inferred from homology"/>
<dbReference type="SUPFAM" id="SSF54001">
    <property type="entry name" value="Cysteine proteinases"/>
    <property type="match status" value="1"/>
</dbReference>
<evidence type="ECO:0000256" key="2">
    <source>
        <dbReference type="ARBA" id="ARBA00022670"/>
    </source>
</evidence>
<dbReference type="GO" id="GO:0006508">
    <property type="term" value="P:proteolysis"/>
    <property type="evidence" value="ECO:0007669"/>
    <property type="project" value="UniProtKB-KW"/>
</dbReference>
<keyword evidence="2" id="KW-0645">Protease</keyword>
<dbReference type="PRINTS" id="PR00705">
    <property type="entry name" value="PAPAIN"/>
</dbReference>
<keyword evidence="7" id="KW-0325">Glycoprotein</keyword>
<dbReference type="PROSITE" id="PS00139">
    <property type="entry name" value="THIOL_PROTEASE_CYS"/>
    <property type="match status" value="1"/>
</dbReference>
<dbReference type="PROSITE" id="PS00639">
    <property type="entry name" value="THIOL_PROTEASE_HIS"/>
    <property type="match status" value="1"/>
</dbReference>
<keyword evidence="13" id="KW-1185">Reference proteome</keyword>
<dbReference type="InterPro" id="IPR013128">
    <property type="entry name" value="Peptidase_C1A"/>
</dbReference>
<feature type="domain" description="Peptidase C1A papain C-terminal" evidence="10">
    <location>
        <begin position="128"/>
        <end position="345"/>
    </location>
</feature>
<dbReference type="PANTHER" id="PTHR12411">
    <property type="entry name" value="CYSTEINE PROTEASE FAMILY C1-RELATED"/>
    <property type="match status" value="1"/>
</dbReference>
<feature type="chain" id="PRO_5018703939" description="Vignain" evidence="9">
    <location>
        <begin position="28"/>
        <end position="346"/>
    </location>
</feature>
<dbReference type="InterPro" id="IPR000668">
    <property type="entry name" value="Peptidase_C1A_C"/>
</dbReference>
<evidence type="ECO:0000259" key="11">
    <source>
        <dbReference type="SMART" id="SM00848"/>
    </source>
</evidence>
<evidence type="ECO:0000313" key="12">
    <source>
        <dbReference type="EMBL" id="GAV89874.1"/>
    </source>
</evidence>
<feature type="signal peptide" evidence="9">
    <location>
        <begin position="1"/>
        <end position="27"/>
    </location>
</feature>
<comment type="caution">
    <text evidence="12">The sequence shown here is derived from an EMBL/GenBank/DDBJ whole genome shotgun (WGS) entry which is preliminary data.</text>
</comment>
<gene>
    <name evidence="12" type="ORF">CFOL_v3_33286</name>
</gene>
<dbReference type="FunCoup" id="A0A1Q3DBM0">
    <property type="interactions" value="182"/>
</dbReference>
<evidence type="ECO:0000259" key="10">
    <source>
        <dbReference type="SMART" id="SM00645"/>
    </source>
</evidence>
<dbReference type="PROSITE" id="PS00640">
    <property type="entry name" value="THIOL_PROTEASE_ASN"/>
    <property type="match status" value="1"/>
</dbReference>
<dbReference type="OrthoDB" id="10253408at2759"/>
<dbReference type="Gene3D" id="3.90.70.10">
    <property type="entry name" value="Cysteine proteinases"/>
    <property type="match status" value="1"/>
</dbReference>
<evidence type="ECO:0000256" key="1">
    <source>
        <dbReference type="ARBA" id="ARBA00008455"/>
    </source>
</evidence>
<dbReference type="InterPro" id="IPR000169">
    <property type="entry name" value="Pept_cys_AS"/>
</dbReference>
<dbReference type="FunFam" id="3.90.70.10:FF:000023">
    <property type="entry name" value="Senescence-specific cysteine protease SAG39"/>
    <property type="match status" value="1"/>
</dbReference>
<evidence type="ECO:0000256" key="8">
    <source>
        <dbReference type="ARBA" id="ARBA00069575"/>
    </source>
</evidence>
<dbReference type="SMART" id="SM00848">
    <property type="entry name" value="Inhibitor_I29"/>
    <property type="match status" value="1"/>
</dbReference>
<evidence type="ECO:0000256" key="4">
    <source>
        <dbReference type="ARBA" id="ARBA00022801"/>
    </source>
</evidence>
<dbReference type="InterPro" id="IPR039417">
    <property type="entry name" value="Peptidase_C1A_papain-like"/>
</dbReference>
<dbReference type="Pfam" id="PF08246">
    <property type="entry name" value="Inhibitor_I29"/>
    <property type="match status" value="1"/>
</dbReference>
<evidence type="ECO:0000256" key="9">
    <source>
        <dbReference type="SAM" id="SignalP"/>
    </source>
</evidence>